<dbReference type="EMBL" id="VUNE01000001">
    <property type="protein sequence ID" value="MST61597.1"/>
    <property type="molecule type" value="Genomic_DNA"/>
</dbReference>
<proteinExistence type="predicted"/>
<dbReference type="AlphaFoldDB" id="A0A6N7XE72"/>
<evidence type="ECO:0000313" key="2">
    <source>
        <dbReference type="Proteomes" id="UP000440713"/>
    </source>
</evidence>
<name>A0A6N7XE72_9FIRM</name>
<reference evidence="1 2" key="1">
    <citation type="submission" date="2019-08" db="EMBL/GenBank/DDBJ databases">
        <title>In-depth cultivation of the pig gut microbiome towards novel bacterial diversity and tailored functional studies.</title>
        <authorList>
            <person name="Wylensek D."/>
            <person name="Hitch T.C.A."/>
            <person name="Clavel T."/>
        </authorList>
    </citation>
    <scope>NUCLEOTIDE SEQUENCE [LARGE SCALE GENOMIC DNA]</scope>
    <source>
        <strain evidence="1 2">WCA-SAB-591-4A-A</strain>
    </source>
</reference>
<dbReference type="Proteomes" id="UP000440713">
    <property type="component" value="Unassembled WGS sequence"/>
</dbReference>
<comment type="caution">
    <text evidence="1">The sequence shown here is derived from an EMBL/GenBank/DDBJ whole genome shotgun (WGS) entry which is preliminary data.</text>
</comment>
<sequence>MGDSVWIWPSADMDFWKINNEETSVIIKWSRNCFEDYKALSYHFYECGYKTFTDVIESGHDNIKSDMWFLTGIFLLRHSLELGLKSLLCRVLPRKRDIQDSFEDCCHDVSMLLKKYIDTGRESFLTNEIVSTFYGVFSS</sequence>
<keyword evidence="2" id="KW-1185">Reference proteome</keyword>
<accession>A0A6N7XE72</accession>
<organism evidence="1 2">
    <name type="scientific">Peptostreptococcus porci</name>
    <dbReference type="NCBI Taxonomy" id="2652282"/>
    <lineage>
        <taxon>Bacteria</taxon>
        <taxon>Bacillati</taxon>
        <taxon>Bacillota</taxon>
        <taxon>Clostridia</taxon>
        <taxon>Peptostreptococcales</taxon>
        <taxon>Peptostreptococcaceae</taxon>
        <taxon>Peptostreptococcus</taxon>
    </lineage>
</organism>
<dbReference type="RefSeq" id="WP_154537021.1">
    <property type="nucleotide sequence ID" value="NZ_VUNE01000001.1"/>
</dbReference>
<evidence type="ECO:0000313" key="1">
    <source>
        <dbReference type="EMBL" id="MST61597.1"/>
    </source>
</evidence>
<protein>
    <submittedName>
        <fullName evidence="1">Uncharacterized protein</fullName>
    </submittedName>
</protein>
<gene>
    <name evidence="1" type="ORF">FYJ71_01195</name>
</gene>